<organism evidence="2 3">
    <name type="scientific">Phytohabitans kaempferiae</name>
    <dbReference type="NCBI Taxonomy" id="1620943"/>
    <lineage>
        <taxon>Bacteria</taxon>
        <taxon>Bacillati</taxon>
        <taxon>Actinomycetota</taxon>
        <taxon>Actinomycetes</taxon>
        <taxon>Micromonosporales</taxon>
        <taxon>Micromonosporaceae</taxon>
    </lineage>
</organism>
<evidence type="ECO:0000313" key="3">
    <source>
        <dbReference type="Proteomes" id="UP001589867"/>
    </source>
</evidence>
<comment type="caution">
    <text evidence="2">The sequence shown here is derived from an EMBL/GenBank/DDBJ whole genome shotgun (WGS) entry which is preliminary data.</text>
</comment>
<accession>A0ABV6M373</accession>
<dbReference type="Pfam" id="PF01170">
    <property type="entry name" value="UPF0020"/>
    <property type="match status" value="1"/>
</dbReference>
<proteinExistence type="predicted"/>
<dbReference type="EMBL" id="JBHLUH010000021">
    <property type="protein sequence ID" value="MFC0528958.1"/>
    <property type="molecule type" value="Genomic_DNA"/>
</dbReference>
<dbReference type="Proteomes" id="UP001589867">
    <property type="component" value="Unassembled WGS sequence"/>
</dbReference>
<dbReference type="GO" id="GO:0032259">
    <property type="term" value="P:methylation"/>
    <property type="evidence" value="ECO:0007669"/>
    <property type="project" value="UniProtKB-KW"/>
</dbReference>
<name>A0ABV6M373_9ACTN</name>
<evidence type="ECO:0000313" key="2">
    <source>
        <dbReference type="EMBL" id="MFC0528958.1"/>
    </source>
</evidence>
<dbReference type="InterPro" id="IPR000241">
    <property type="entry name" value="RlmKL-like_Mtase"/>
</dbReference>
<keyword evidence="3" id="KW-1185">Reference proteome</keyword>
<keyword evidence="2" id="KW-0489">Methyltransferase</keyword>
<dbReference type="Gene3D" id="3.40.50.150">
    <property type="entry name" value="Vaccinia Virus protein VP39"/>
    <property type="match status" value="1"/>
</dbReference>
<evidence type="ECO:0000259" key="1">
    <source>
        <dbReference type="Pfam" id="PF01170"/>
    </source>
</evidence>
<dbReference type="SUPFAM" id="SSF53335">
    <property type="entry name" value="S-adenosyl-L-methionine-dependent methyltransferases"/>
    <property type="match status" value="1"/>
</dbReference>
<dbReference type="GO" id="GO:0008168">
    <property type="term" value="F:methyltransferase activity"/>
    <property type="evidence" value="ECO:0007669"/>
    <property type="project" value="UniProtKB-KW"/>
</dbReference>
<keyword evidence="2" id="KW-0808">Transferase</keyword>
<reference evidence="2 3" key="1">
    <citation type="submission" date="2024-09" db="EMBL/GenBank/DDBJ databases">
        <authorList>
            <person name="Sun Q."/>
            <person name="Mori K."/>
        </authorList>
    </citation>
    <scope>NUCLEOTIDE SEQUENCE [LARGE SCALE GENOMIC DNA]</scope>
    <source>
        <strain evidence="2 3">TBRC 3947</strain>
    </source>
</reference>
<dbReference type="InterPro" id="IPR029063">
    <property type="entry name" value="SAM-dependent_MTases_sf"/>
</dbReference>
<feature type="domain" description="Ribosomal RNA large subunit methyltransferase K/L-like methyltransferase" evidence="1">
    <location>
        <begin position="139"/>
        <end position="266"/>
    </location>
</feature>
<sequence>MTTYGLLISPGTNRVYAESAVELTRTELELFNHSALGGRIGATDVATIGGVRYVTFEAEPLGERDVALLGNLSSAFALFERVGDLLRPVELRRLDRYDDDLITIQKYAGKTNEQFTKLLLNATLLASAWAGELLERRFRVLDPLCGRGTTLNQALMYGFDAAGVDLDQKDYEAYQAFITTWLKRKRIKHRVLESGPVRREKRVVGRRLRVEMAPSKEEQKAGAVQLLDVVNADTTRADEFFRPGTVDVVVADAPYGVQHGSRTVAKGLARDPLALLAAAAPVWAGLLRPGGALGISWNTNVARREEAAKALANAGLDVLDDGPWASLRHRVDQAIVRDVLVARKAA</sequence>
<dbReference type="RefSeq" id="WP_377251205.1">
    <property type="nucleotide sequence ID" value="NZ_JBHLUH010000021.1"/>
</dbReference>
<protein>
    <submittedName>
        <fullName evidence="2">TRM11 family SAM-dependent methyltransferase</fullName>
    </submittedName>
</protein>
<gene>
    <name evidence="2" type="ORF">ACFFIA_14950</name>
</gene>